<feature type="repeat" description="WD" evidence="1">
    <location>
        <begin position="24"/>
        <end position="64"/>
    </location>
</feature>
<sequence length="161" mass="18844">MNLNGELLLDCKWNNLRIHELNKLKGHTNSIQQVCFSSHQNTLASYNYKVILLWDIKTGKQITKLNVQEDCVRSIFFLLMEIQQHLIVMISLLVFRISKQDNKKPNEMVIVMMQDQFVSLLMEMHQLLVVMISLFAYGMSKQDNKKPNQLIILLMSTQFLS</sequence>
<evidence type="ECO:0000256" key="1">
    <source>
        <dbReference type="PROSITE-ProRule" id="PRU00221"/>
    </source>
</evidence>
<proteinExistence type="predicted"/>
<evidence type="ECO:0000313" key="4">
    <source>
        <dbReference type="Proteomes" id="UP000689195"/>
    </source>
</evidence>
<dbReference type="PANTHER" id="PTHR45333:SF1">
    <property type="entry name" value="CHROMOSOME UNDETERMINED SCAFFOLD_625, WHOLE GENOME SHOTGUN SEQUENCE"/>
    <property type="match status" value="1"/>
</dbReference>
<dbReference type="AlphaFoldDB" id="A0A8S1RXH5"/>
<gene>
    <name evidence="3" type="ORF">PPENT_87.1.T0020599</name>
</gene>
<dbReference type="PANTHER" id="PTHR45333">
    <property type="entry name" value="MEMBRANE PROTEIN-RELATED"/>
    <property type="match status" value="1"/>
</dbReference>
<name>A0A8S1RXH5_9CILI</name>
<accession>A0A8S1RXH5</accession>
<dbReference type="EMBL" id="CAJJDO010000002">
    <property type="protein sequence ID" value="CAD8133761.1"/>
    <property type="molecule type" value="Genomic_DNA"/>
</dbReference>
<keyword evidence="4" id="KW-1185">Reference proteome</keyword>
<evidence type="ECO:0000313" key="3">
    <source>
        <dbReference type="EMBL" id="CAD8133761.1"/>
    </source>
</evidence>
<keyword evidence="2" id="KW-1133">Transmembrane helix</keyword>
<keyword evidence="1" id="KW-0853">WD repeat</keyword>
<comment type="caution">
    <text evidence="3">The sequence shown here is derived from an EMBL/GenBank/DDBJ whole genome shotgun (WGS) entry which is preliminary data.</text>
</comment>
<keyword evidence="2" id="KW-0472">Membrane</keyword>
<evidence type="ECO:0000256" key="2">
    <source>
        <dbReference type="SAM" id="Phobius"/>
    </source>
</evidence>
<organism evidence="3 4">
    <name type="scientific">Paramecium pentaurelia</name>
    <dbReference type="NCBI Taxonomy" id="43138"/>
    <lineage>
        <taxon>Eukaryota</taxon>
        <taxon>Sar</taxon>
        <taxon>Alveolata</taxon>
        <taxon>Ciliophora</taxon>
        <taxon>Intramacronucleata</taxon>
        <taxon>Oligohymenophorea</taxon>
        <taxon>Peniculida</taxon>
        <taxon>Parameciidae</taxon>
        <taxon>Paramecium</taxon>
    </lineage>
</organism>
<reference evidence="3" key="1">
    <citation type="submission" date="2021-01" db="EMBL/GenBank/DDBJ databases">
        <authorList>
            <consortium name="Genoscope - CEA"/>
            <person name="William W."/>
        </authorList>
    </citation>
    <scope>NUCLEOTIDE SEQUENCE</scope>
</reference>
<dbReference type="InterPro" id="IPR001680">
    <property type="entry name" value="WD40_rpt"/>
</dbReference>
<protein>
    <submittedName>
        <fullName evidence="3">Uncharacterized protein</fullName>
    </submittedName>
</protein>
<dbReference type="OrthoDB" id="312869at2759"/>
<feature type="transmembrane region" description="Helical" evidence="2">
    <location>
        <begin position="117"/>
        <end position="137"/>
    </location>
</feature>
<keyword evidence="2" id="KW-0812">Transmembrane</keyword>
<dbReference type="Proteomes" id="UP000689195">
    <property type="component" value="Unassembled WGS sequence"/>
</dbReference>
<feature type="transmembrane region" description="Helical" evidence="2">
    <location>
        <begin position="75"/>
        <end position="97"/>
    </location>
</feature>
<dbReference type="PROSITE" id="PS50082">
    <property type="entry name" value="WD_REPEATS_2"/>
    <property type="match status" value="1"/>
</dbReference>